<proteinExistence type="predicted"/>
<feature type="compositionally biased region" description="Basic and acidic residues" evidence="1">
    <location>
        <begin position="314"/>
        <end position="326"/>
    </location>
</feature>
<dbReference type="STRING" id="1036808.A0A0C3DWT1"/>
<protein>
    <submittedName>
        <fullName evidence="2">Uncharacterized protein</fullName>
    </submittedName>
</protein>
<sequence length="360" mass="40692">MSSGNNSNSTNKVDWQRVATPDLIEHVDDSLEVQIAKFDEQLCRRCDKLMNKRVDRGKNPKTSKAVALANELERSREMAKQEAQKKAEEERKKAKEEAKRAAEEEARRLAEEEAKKRAKFQAWWKADSERKAREKAEAKAVAEAMRAQIAQKAGQGKKPKPKPKQRRVASQRVPNEEVQGWYPPCDQCWKSSDSKGCSLPDNARTPMCQRCQKVKVKCHFEVSMATMKRLASGEKHKESEMLVTVVATLLTEEIEEALGGFSVAGPSTWPDPVMQVLDRRLGEVIAAIDCNTRELARLGGKMDGFAWEMKRMADHSDWKGKGRAWPEETEEEEEKSDDGEDKEEADDVSNADVEGEDVDE</sequence>
<dbReference type="EMBL" id="KN822060">
    <property type="protein sequence ID" value="KIM60604.1"/>
    <property type="molecule type" value="Genomic_DNA"/>
</dbReference>
<feature type="region of interest" description="Disordered" evidence="1">
    <location>
        <begin position="144"/>
        <end position="174"/>
    </location>
</feature>
<dbReference type="OrthoDB" id="2706629at2759"/>
<feature type="compositionally biased region" description="Basic and acidic residues" evidence="1">
    <location>
        <begin position="71"/>
        <end position="99"/>
    </location>
</feature>
<dbReference type="AlphaFoldDB" id="A0A0C3DWT1"/>
<evidence type="ECO:0000313" key="3">
    <source>
        <dbReference type="Proteomes" id="UP000053989"/>
    </source>
</evidence>
<gene>
    <name evidence="2" type="ORF">SCLCIDRAFT_26485</name>
</gene>
<name>A0A0C3DWT1_9AGAM</name>
<dbReference type="InParanoid" id="A0A0C3DWT1"/>
<reference evidence="2 3" key="1">
    <citation type="submission" date="2014-04" db="EMBL/GenBank/DDBJ databases">
        <authorList>
            <consortium name="DOE Joint Genome Institute"/>
            <person name="Kuo A."/>
            <person name="Kohler A."/>
            <person name="Nagy L.G."/>
            <person name="Floudas D."/>
            <person name="Copeland A."/>
            <person name="Barry K.W."/>
            <person name="Cichocki N."/>
            <person name="Veneault-Fourrey C."/>
            <person name="LaButti K."/>
            <person name="Lindquist E.A."/>
            <person name="Lipzen A."/>
            <person name="Lundell T."/>
            <person name="Morin E."/>
            <person name="Murat C."/>
            <person name="Sun H."/>
            <person name="Tunlid A."/>
            <person name="Henrissat B."/>
            <person name="Grigoriev I.V."/>
            <person name="Hibbett D.S."/>
            <person name="Martin F."/>
            <person name="Nordberg H.P."/>
            <person name="Cantor M.N."/>
            <person name="Hua S.X."/>
        </authorList>
    </citation>
    <scope>NUCLEOTIDE SEQUENCE [LARGE SCALE GENOMIC DNA]</scope>
    <source>
        <strain evidence="2 3">Foug A</strain>
    </source>
</reference>
<feature type="region of interest" description="Disordered" evidence="1">
    <location>
        <begin position="54"/>
        <end position="99"/>
    </location>
</feature>
<keyword evidence="3" id="KW-1185">Reference proteome</keyword>
<evidence type="ECO:0000256" key="1">
    <source>
        <dbReference type="SAM" id="MobiDB-lite"/>
    </source>
</evidence>
<feature type="compositionally biased region" description="Acidic residues" evidence="1">
    <location>
        <begin position="327"/>
        <end position="360"/>
    </location>
</feature>
<evidence type="ECO:0000313" key="2">
    <source>
        <dbReference type="EMBL" id="KIM60604.1"/>
    </source>
</evidence>
<feature type="compositionally biased region" description="Basic residues" evidence="1">
    <location>
        <begin position="155"/>
        <end position="169"/>
    </location>
</feature>
<dbReference type="HOGENOM" id="CLU_080791_0_0_1"/>
<feature type="region of interest" description="Disordered" evidence="1">
    <location>
        <begin position="314"/>
        <end position="360"/>
    </location>
</feature>
<organism evidence="2 3">
    <name type="scientific">Scleroderma citrinum Foug A</name>
    <dbReference type="NCBI Taxonomy" id="1036808"/>
    <lineage>
        <taxon>Eukaryota</taxon>
        <taxon>Fungi</taxon>
        <taxon>Dikarya</taxon>
        <taxon>Basidiomycota</taxon>
        <taxon>Agaricomycotina</taxon>
        <taxon>Agaricomycetes</taxon>
        <taxon>Agaricomycetidae</taxon>
        <taxon>Boletales</taxon>
        <taxon>Sclerodermatineae</taxon>
        <taxon>Sclerodermataceae</taxon>
        <taxon>Scleroderma</taxon>
    </lineage>
</organism>
<feature type="compositionally biased region" description="Low complexity" evidence="1">
    <location>
        <begin position="144"/>
        <end position="154"/>
    </location>
</feature>
<dbReference type="Proteomes" id="UP000053989">
    <property type="component" value="Unassembled WGS sequence"/>
</dbReference>
<reference evidence="3" key="2">
    <citation type="submission" date="2015-01" db="EMBL/GenBank/DDBJ databases">
        <title>Evolutionary Origins and Diversification of the Mycorrhizal Mutualists.</title>
        <authorList>
            <consortium name="DOE Joint Genome Institute"/>
            <consortium name="Mycorrhizal Genomics Consortium"/>
            <person name="Kohler A."/>
            <person name="Kuo A."/>
            <person name="Nagy L.G."/>
            <person name="Floudas D."/>
            <person name="Copeland A."/>
            <person name="Barry K.W."/>
            <person name="Cichocki N."/>
            <person name="Veneault-Fourrey C."/>
            <person name="LaButti K."/>
            <person name="Lindquist E.A."/>
            <person name="Lipzen A."/>
            <person name="Lundell T."/>
            <person name="Morin E."/>
            <person name="Murat C."/>
            <person name="Riley R."/>
            <person name="Ohm R."/>
            <person name="Sun H."/>
            <person name="Tunlid A."/>
            <person name="Henrissat B."/>
            <person name="Grigoriev I.V."/>
            <person name="Hibbett D.S."/>
            <person name="Martin F."/>
        </authorList>
    </citation>
    <scope>NUCLEOTIDE SEQUENCE [LARGE SCALE GENOMIC DNA]</scope>
    <source>
        <strain evidence="3">Foug A</strain>
    </source>
</reference>
<accession>A0A0C3DWT1</accession>